<sequence length="525" mass="59762">MRAILFLLFFIEFVCSYKILLYNPKFGISHVTFTGKIADTLAAAGHDVVVYQPVMDDRITFTGSKNKNIRYYTMPKNPHFVNDFENDTKQDNIWEEESFAKMKKMMALLSKVKSGFCDLVLNDNENLEKLKAENFDLGISELFESCGFGVFRKIGLKKYITTFGSSVFPSSASLLGIKLHPSYLPGIMSTSTDEMSFIERIKNFIFYFVENWWIKSMLTNGIEGTVQKQFPDFVMDDAIADSAFYFVNSDEHVDYPQPITHKIIYMAGLNKIQAQPLEKKYTDIFDSSKKGVIFFSFGSVVQSSYMKPEMKKAFLEAFSEFPEINFIWKYEIDEDQVAKGYKNVFTGKWHPQNDILDHPKLLAFISHGGMNSVMEGSSKGVPMICIPIFADQKRNSLLLVRHGSAIKIDKSEITKETIVAAIKEIISNEKYRKNAKIISKMVASKPMSGAERVVKYAEFAAEFGDTGTLQTQGRYQSFMVLNSIDVVLFIVTVIFVVIGLFVWIIVKAGKFLKRKLSRSNVKKNN</sequence>
<accession>A0AC34FZM8</accession>
<name>A0AC34FZM8_9BILA</name>
<evidence type="ECO:0000313" key="1">
    <source>
        <dbReference type="Proteomes" id="UP000887579"/>
    </source>
</evidence>
<protein>
    <submittedName>
        <fullName evidence="2">Glucuronosyltransferase</fullName>
    </submittedName>
</protein>
<proteinExistence type="predicted"/>
<dbReference type="WBParaSite" id="ES5_v2.g22740.t1">
    <property type="protein sequence ID" value="ES5_v2.g22740.t1"/>
    <property type="gene ID" value="ES5_v2.g22740"/>
</dbReference>
<dbReference type="Proteomes" id="UP000887579">
    <property type="component" value="Unplaced"/>
</dbReference>
<reference evidence="2" key="1">
    <citation type="submission" date="2022-11" db="UniProtKB">
        <authorList>
            <consortium name="WormBaseParasite"/>
        </authorList>
    </citation>
    <scope>IDENTIFICATION</scope>
</reference>
<evidence type="ECO:0000313" key="2">
    <source>
        <dbReference type="WBParaSite" id="ES5_v2.g22740.t1"/>
    </source>
</evidence>
<organism evidence="1 2">
    <name type="scientific">Panagrolaimus sp. ES5</name>
    <dbReference type="NCBI Taxonomy" id="591445"/>
    <lineage>
        <taxon>Eukaryota</taxon>
        <taxon>Metazoa</taxon>
        <taxon>Ecdysozoa</taxon>
        <taxon>Nematoda</taxon>
        <taxon>Chromadorea</taxon>
        <taxon>Rhabditida</taxon>
        <taxon>Tylenchina</taxon>
        <taxon>Panagrolaimomorpha</taxon>
        <taxon>Panagrolaimoidea</taxon>
        <taxon>Panagrolaimidae</taxon>
        <taxon>Panagrolaimus</taxon>
    </lineage>
</organism>